<gene>
    <name evidence="2" type="ORF">PBIL07802_LOCUS17236</name>
</gene>
<organism evidence="2">
    <name type="scientific">Palpitomonas bilix</name>
    <dbReference type="NCBI Taxonomy" id="652834"/>
    <lineage>
        <taxon>Eukaryota</taxon>
        <taxon>Eukaryota incertae sedis</taxon>
    </lineage>
</organism>
<keyword evidence="1" id="KW-1133">Transmembrane helix</keyword>
<dbReference type="EMBL" id="HBIB01026635">
    <property type="protein sequence ID" value="CAE0254985.1"/>
    <property type="molecule type" value="Transcribed_RNA"/>
</dbReference>
<accession>A0A7S3DEA7</accession>
<evidence type="ECO:0000256" key="1">
    <source>
        <dbReference type="SAM" id="Phobius"/>
    </source>
</evidence>
<name>A0A7S3DEA7_9EUKA</name>
<reference evidence="2" key="1">
    <citation type="submission" date="2021-01" db="EMBL/GenBank/DDBJ databases">
        <authorList>
            <person name="Corre E."/>
            <person name="Pelletier E."/>
            <person name="Niang G."/>
            <person name="Scheremetjew M."/>
            <person name="Finn R."/>
            <person name="Kale V."/>
            <person name="Holt S."/>
            <person name="Cochrane G."/>
            <person name="Meng A."/>
            <person name="Brown T."/>
            <person name="Cohen L."/>
        </authorList>
    </citation>
    <scope>NUCLEOTIDE SEQUENCE</scope>
    <source>
        <strain evidence="2">NIES-2562</strain>
    </source>
</reference>
<proteinExistence type="predicted"/>
<feature type="transmembrane region" description="Helical" evidence="1">
    <location>
        <begin position="49"/>
        <end position="69"/>
    </location>
</feature>
<sequence>MSRAPTSHLSQNVSRSLLSLPLFPPFWLTLSECSCFGIPFMLPKHTIFSFSHFSRFILLLLFLFTLAPFHPPPTHCAHDIFLCVFSALCAGSADCILRIAGYPNI</sequence>
<evidence type="ECO:0000313" key="2">
    <source>
        <dbReference type="EMBL" id="CAE0254985.1"/>
    </source>
</evidence>
<keyword evidence="1" id="KW-0472">Membrane</keyword>
<keyword evidence="1" id="KW-0812">Transmembrane</keyword>
<protein>
    <submittedName>
        <fullName evidence="2">Uncharacterized protein</fullName>
    </submittedName>
</protein>
<feature type="transmembrane region" description="Helical" evidence="1">
    <location>
        <begin position="81"/>
        <end position="100"/>
    </location>
</feature>
<dbReference type="AlphaFoldDB" id="A0A7S3DEA7"/>